<dbReference type="EMBL" id="FMCW01000010">
    <property type="protein sequence ID" value="SCE86534.1"/>
    <property type="molecule type" value="Genomic_DNA"/>
</dbReference>
<evidence type="ECO:0000313" key="3">
    <source>
        <dbReference type="EMBL" id="SCE86534.1"/>
    </source>
</evidence>
<feature type="region of interest" description="Disordered" evidence="2">
    <location>
        <begin position="187"/>
        <end position="213"/>
    </location>
</feature>
<dbReference type="Gene3D" id="1.10.150.130">
    <property type="match status" value="1"/>
</dbReference>
<keyword evidence="1" id="KW-0238">DNA-binding</keyword>
<evidence type="ECO:0008006" key="5">
    <source>
        <dbReference type="Google" id="ProtNLM"/>
    </source>
</evidence>
<name>A0A1C4VR81_9ACTN</name>
<dbReference type="InterPro" id="IPR011010">
    <property type="entry name" value="DNA_brk_join_enz"/>
</dbReference>
<evidence type="ECO:0000256" key="2">
    <source>
        <dbReference type="SAM" id="MobiDB-lite"/>
    </source>
</evidence>
<dbReference type="RefSeq" id="WP_256091901.1">
    <property type="nucleotide sequence ID" value="NZ_FMCW01000010.1"/>
</dbReference>
<dbReference type="InterPro" id="IPR010998">
    <property type="entry name" value="Integrase_recombinase_N"/>
</dbReference>
<proteinExistence type="predicted"/>
<reference evidence="3 4" key="1">
    <citation type="submission" date="2016-06" db="EMBL/GenBank/DDBJ databases">
        <authorList>
            <person name="Kjaerup R.B."/>
            <person name="Dalgaard T.S."/>
            <person name="Juul-Madsen H.R."/>
        </authorList>
    </citation>
    <scope>NUCLEOTIDE SEQUENCE [LARGE SCALE GENOMIC DNA]</scope>
    <source>
        <strain evidence="3 4">DSM 45626</strain>
    </source>
</reference>
<dbReference type="GO" id="GO:0003677">
    <property type="term" value="F:DNA binding"/>
    <property type="evidence" value="ECO:0007669"/>
    <property type="project" value="UniProtKB-KW"/>
</dbReference>
<gene>
    <name evidence="3" type="ORF">GA0070558_110181</name>
</gene>
<organism evidence="3 4">
    <name type="scientific">Micromonospora haikouensis</name>
    <dbReference type="NCBI Taxonomy" id="686309"/>
    <lineage>
        <taxon>Bacteria</taxon>
        <taxon>Bacillati</taxon>
        <taxon>Actinomycetota</taxon>
        <taxon>Actinomycetes</taxon>
        <taxon>Micromonosporales</taxon>
        <taxon>Micromonosporaceae</taxon>
        <taxon>Micromonospora</taxon>
    </lineage>
</organism>
<protein>
    <recommendedName>
        <fullName evidence="5">Core-binding (CB) domain-containing protein</fullName>
    </recommendedName>
</protein>
<evidence type="ECO:0000256" key="1">
    <source>
        <dbReference type="ARBA" id="ARBA00023125"/>
    </source>
</evidence>
<evidence type="ECO:0000313" key="4">
    <source>
        <dbReference type="Proteomes" id="UP000199375"/>
    </source>
</evidence>
<sequence>MSDTTAGRAELDAARLLLARMGISPADLVEAASARPPAPTFAEYVPVVSAAVTAGTRRAYGSYWNRVVEHWGQRRLDEPSPSEIEQLAEYVKKHVVARRNARGGRSAAEHLIAALRCLYKRAVADGFVTAADNPALKVAKPRRLPSTRRAVADTRLAEINAVAASTGDDPALDSLLLRLYTETACRRGGRGAGAASGRPRRGSVPDPVAGEGRHGALGVATAEAGRVWPTWTGSPCQADADRVCCTHR</sequence>
<accession>A0A1C4VR81</accession>
<dbReference type="SUPFAM" id="SSF56349">
    <property type="entry name" value="DNA breaking-rejoining enzymes"/>
    <property type="match status" value="1"/>
</dbReference>
<dbReference type="Proteomes" id="UP000199375">
    <property type="component" value="Unassembled WGS sequence"/>
</dbReference>
<dbReference type="AlphaFoldDB" id="A0A1C4VR81"/>